<feature type="region of interest" description="Disordered" evidence="3">
    <location>
        <begin position="388"/>
        <end position="416"/>
    </location>
</feature>
<evidence type="ECO:0000256" key="1">
    <source>
        <dbReference type="ARBA" id="ARBA00022801"/>
    </source>
</evidence>
<keyword evidence="2" id="KW-0347">Helicase</keyword>
<feature type="region of interest" description="Disordered" evidence="3">
    <location>
        <begin position="318"/>
        <end position="350"/>
    </location>
</feature>
<accession>A0A1Y2D070</accession>
<sequence>MNEITTLADELRNYASFTRRWIILKLHSSLSVTEQEKVFDVAPAGIRKCILSTNIAETSVTIDGVKEMSFDAKTRLSRLSEFWISQSSAKQRMGRAGRTGPGECFRFYTEREYERLNEFPVPEILRTPLEPLLLQTMAYGLGNPREFDFIERPDADVLESCMRRLQELGAVEEIIDETNLTTERERLTSLGKVLAILPMDVVLGKMLVLGSISDVVDAVIVMAAALTVPNPFVKVPDNRVDITERRNSLQSELGDPFTLLNLFSDWLKVKADGRFVYQQESSKNWCKRYGVEEQRIYEMVKLKTQFEEVLAQYLGREQEDEIDSDEEEGKHNRRRGKKRIATSNRDGDEEMDEIERLKRRMFWKDPEFIKRKEQRLILEQQKREQASGKRKFLKFEDGDGENDDHEDGEEMENPKNMDDLSVHHLEFTLSHDPSKLLAKSDAANLSKRDANLVRLVICSGLWPHIAIADEANLYRPASEQVFHTKTKRFVKMLPTSIFSYKPEILHPKELATVPPAEGEKETLDTIRPKQEMTELLCYLELLETNKPYLTNVLRIPAAPACLLFAQRFVVNYFPVDINQDMTHVIVDSWLHLHFKSPKISERILVLGNWLRTAWDHILGRRLKHVNHGLAKTNDDGHNSEEDEEIEEEIELMGTAVSTLPTETKPSAATNSENMAKKRIPSDWTDLTFLPISIKRVRYDWEMGTTRCDEGTLAGEEFESLTEYDLSRRLGEFCEIDFKCSVEKLRTQDIPNWFGFDPFKTDTSSEPSTNSNRFAGEILVTPYVHYFVSPAVLSKLSIKKKSKLQCSGPKVVLVEHSTQETEQAAFEPPSFITSDIVKDVPSEEAVDAAEEQGGIMMGCEPVGKKPYFCSKCGEQMQLSTIEILRHKKSCI</sequence>
<evidence type="ECO:0000256" key="3">
    <source>
        <dbReference type="SAM" id="MobiDB-lite"/>
    </source>
</evidence>
<reference evidence="5 6" key="1">
    <citation type="submission" date="2016-07" db="EMBL/GenBank/DDBJ databases">
        <title>Pervasive Adenine N6-methylation of Active Genes in Fungi.</title>
        <authorList>
            <consortium name="DOE Joint Genome Institute"/>
            <person name="Mondo S.J."/>
            <person name="Dannebaum R.O."/>
            <person name="Kuo R.C."/>
            <person name="Labutti K."/>
            <person name="Haridas S."/>
            <person name="Kuo A."/>
            <person name="Salamov A."/>
            <person name="Ahrendt S.R."/>
            <person name="Lipzen A."/>
            <person name="Sullivan W."/>
            <person name="Andreopoulos W.B."/>
            <person name="Clum A."/>
            <person name="Lindquist E."/>
            <person name="Daum C."/>
            <person name="Ramamoorthy G.K."/>
            <person name="Gryganskyi A."/>
            <person name="Culley D."/>
            <person name="Magnuson J.K."/>
            <person name="James T.Y."/>
            <person name="O'Malley M.A."/>
            <person name="Stajich J.E."/>
            <person name="Spatafora J.W."/>
            <person name="Visel A."/>
            <person name="Grigoriev I.V."/>
        </authorList>
    </citation>
    <scope>NUCLEOTIDE SEQUENCE [LARGE SCALE GENOMIC DNA]</scope>
    <source>
        <strain evidence="5 6">JEL800</strain>
    </source>
</reference>
<evidence type="ECO:0000313" key="6">
    <source>
        <dbReference type="Proteomes" id="UP000193642"/>
    </source>
</evidence>
<proteinExistence type="predicted"/>
<dbReference type="GO" id="GO:0004386">
    <property type="term" value="F:helicase activity"/>
    <property type="evidence" value="ECO:0007669"/>
    <property type="project" value="UniProtKB-KW"/>
</dbReference>
<feature type="compositionally biased region" description="Acidic residues" evidence="3">
    <location>
        <begin position="398"/>
        <end position="411"/>
    </location>
</feature>
<dbReference type="PANTHER" id="PTHR18934:SF221">
    <property type="entry name" value="ATP-DEPENDENT RNA HELICASE DHX34-RELATED"/>
    <property type="match status" value="1"/>
</dbReference>
<keyword evidence="6" id="KW-1185">Reference proteome</keyword>
<dbReference type="InterPro" id="IPR001650">
    <property type="entry name" value="Helicase_C-like"/>
</dbReference>
<comment type="caution">
    <text evidence="5">The sequence shown here is derived from an EMBL/GenBank/DDBJ whole genome shotgun (WGS) entry which is preliminary data.</text>
</comment>
<dbReference type="InterPro" id="IPR011709">
    <property type="entry name" value="DEAD-box_helicase_OB_fold"/>
</dbReference>
<feature type="compositionally biased region" description="Basic residues" evidence="3">
    <location>
        <begin position="331"/>
        <end position="340"/>
    </location>
</feature>
<dbReference type="InterPro" id="IPR056382">
    <property type="entry name" value="DHX34_Znf-C2H2"/>
</dbReference>
<keyword evidence="1" id="KW-0378">Hydrolase</keyword>
<feature type="compositionally biased region" description="Acidic residues" evidence="3">
    <location>
        <begin position="318"/>
        <end position="327"/>
    </location>
</feature>
<dbReference type="Pfam" id="PF07717">
    <property type="entry name" value="OB_NTP_bind"/>
    <property type="match status" value="1"/>
</dbReference>
<evidence type="ECO:0000313" key="5">
    <source>
        <dbReference type="EMBL" id="ORY52671.1"/>
    </source>
</evidence>
<keyword evidence="2" id="KW-0547">Nucleotide-binding</keyword>
<protein>
    <recommendedName>
        <fullName evidence="4">Helicase C-terminal domain-containing protein</fullName>
    </recommendedName>
</protein>
<dbReference type="Gene3D" id="3.40.50.300">
    <property type="entry name" value="P-loop containing nucleotide triphosphate hydrolases"/>
    <property type="match status" value="1"/>
</dbReference>
<dbReference type="InterPro" id="IPR027417">
    <property type="entry name" value="P-loop_NTPase"/>
</dbReference>
<feature type="domain" description="Helicase C-terminal" evidence="4">
    <location>
        <begin position="1"/>
        <end position="140"/>
    </location>
</feature>
<dbReference type="Proteomes" id="UP000193642">
    <property type="component" value="Unassembled WGS sequence"/>
</dbReference>
<dbReference type="OrthoDB" id="10253254at2759"/>
<dbReference type="GO" id="GO:0016787">
    <property type="term" value="F:hydrolase activity"/>
    <property type="evidence" value="ECO:0007669"/>
    <property type="project" value="UniProtKB-KW"/>
</dbReference>
<dbReference type="AlphaFoldDB" id="A0A1Y2D070"/>
<dbReference type="PROSITE" id="PS51194">
    <property type="entry name" value="HELICASE_CTER"/>
    <property type="match status" value="1"/>
</dbReference>
<dbReference type="SMART" id="SM00847">
    <property type="entry name" value="HA2"/>
    <property type="match status" value="1"/>
</dbReference>
<dbReference type="STRING" id="329046.A0A1Y2D070"/>
<dbReference type="Gene3D" id="1.20.120.1080">
    <property type="match status" value="1"/>
</dbReference>
<gene>
    <name evidence="5" type="ORF">BCR33DRAFT_824464</name>
</gene>
<dbReference type="Pfam" id="PF24485">
    <property type="entry name" value="zf-C2H2_DHX34"/>
    <property type="match status" value="1"/>
</dbReference>
<dbReference type="InterPro" id="IPR007502">
    <property type="entry name" value="Helicase-assoc_dom"/>
</dbReference>
<evidence type="ECO:0000256" key="2">
    <source>
        <dbReference type="ARBA" id="ARBA00022806"/>
    </source>
</evidence>
<dbReference type="CDD" id="cd18791">
    <property type="entry name" value="SF2_C_RHA"/>
    <property type="match status" value="1"/>
</dbReference>
<name>A0A1Y2D070_9FUNG</name>
<dbReference type="GO" id="GO:0003723">
    <property type="term" value="F:RNA binding"/>
    <property type="evidence" value="ECO:0007669"/>
    <property type="project" value="TreeGrafter"/>
</dbReference>
<organism evidence="5 6">
    <name type="scientific">Rhizoclosmatium globosum</name>
    <dbReference type="NCBI Taxonomy" id="329046"/>
    <lineage>
        <taxon>Eukaryota</taxon>
        <taxon>Fungi</taxon>
        <taxon>Fungi incertae sedis</taxon>
        <taxon>Chytridiomycota</taxon>
        <taxon>Chytridiomycota incertae sedis</taxon>
        <taxon>Chytridiomycetes</taxon>
        <taxon>Chytridiales</taxon>
        <taxon>Chytriomycetaceae</taxon>
        <taxon>Rhizoclosmatium</taxon>
    </lineage>
</organism>
<evidence type="ECO:0000259" key="4">
    <source>
        <dbReference type="PROSITE" id="PS51194"/>
    </source>
</evidence>
<dbReference type="Pfam" id="PF21010">
    <property type="entry name" value="HA2_C"/>
    <property type="match status" value="1"/>
</dbReference>
<dbReference type="Pfam" id="PF00271">
    <property type="entry name" value="Helicase_C"/>
    <property type="match status" value="1"/>
</dbReference>
<dbReference type="PANTHER" id="PTHR18934">
    <property type="entry name" value="ATP-DEPENDENT RNA HELICASE"/>
    <property type="match status" value="1"/>
</dbReference>
<dbReference type="SUPFAM" id="SSF52540">
    <property type="entry name" value="P-loop containing nucleoside triphosphate hydrolases"/>
    <property type="match status" value="1"/>
</dbReference>
<feature type="compositionally biased region" description="Basic and acidic residues" evidence="3">
    <location>
        <begin position="388"/>
        <end position="397"/>
    </location>
</feature>
<dbReference type="EMBL" id="MCGO01000003">
    <property type="protein sequence ID" value="ORY52671.1"/>
    <property type="molecule type" value="Genomic_DNA"/>
</dbReference>
<dbReference type="SMART" id="SM00490">
    <property type="entry name" value="HELICc"/>
    <property type="match status" value="1"/>
</dbReference>
<keyword evidence="2" id="KW-0067">ATP-binding</keyword>